<dbReference type="Gene3D" id="3.30.2320.80">
    <property type="match status" value="1"/>
</dbReference>
<accession>A0A7R7ELG8</accession>
<dbReference type="GO" id="GO:0051604">
    <property type="term" value="P:protein maturation"/>
    <property type="evidence" value="ECO:0007669"/>
    <property type="project" value="InterPro"/>
</dbReference>
<reference evidence="4 5" key="1">
    <citation type="submission" date="2020-11" db="EMBL/GenBank/DDBJ databases">
        <title>Draft genome sequencing of a Lachnospiraceae strain isolated from anoxic soil subjected to BSD treatment.</title>
        <authorList>
            <person name="Uek A."/>
            <person name="Tonouchi A."/>
        </authorList>
    </citation>
    <scope>NUCLEOTIDE SEQUENCE [LARGE SCALE GENOMIC DNA]</scope>
    <source>
        <strain evidence="4 5">TB5</strain>
    </source>
</reference>
<gene>
    <name evidence="4" type="ORF">bsdtb5_22690</name>
</gene>
<keyword evidence="5" id="KW-1185">Reference proteome</keyword>
<evidence type="ECO:0000313" key="4">
    <source>
        <dbReference type="EMBL" id="BCN30974.1"/>
    </source>
</evidence>
<evidence type="ECO:0000256" key="3">
    <source>
        <dbReference type="ARBA" id="ARBA00022833"/>
    </source>
</evidence>
<keyword evidence="2" id="KW-0479">Metal-binding</keyword>
<protein>
    <recommendedName>
        <fullName evidence="6">Hydrogenase maturation factor HypA</fullName>
    </recommendedName>
</protein>
<evidence type="ECO:0000313" key="5">
    <source>
        <dbReference type="Proteomes" id="UP000595897"/>
    </source>
</evidence>
<dbReference type="Pfam" id="PF01155">
    <property type="entry name" value="HypA"/>
    <property type="match status" value="1"/>
</dbReference>
<dbReference type="PIRSF" id="PIRSF004761">
    <property type="entry name" value="Hydrgn_mat_HypA"/>
    <property type="match status" value="1"/>
</dbReference>
<dbReference type="KEGG" id="ahb:bsdtb5_22690"/>
<keyword evidence="1" id="KW-0533">Nickel</keyword>
<sequence>MHEIGVLEEAVKTVERIAKENQVDKIRFITLEIGELTGYMPVFFEKYFPIVVEKRPVLKDAELRMKIVKGQAICEECQSLYNVMKNEGCCPNCKSRSKKILGGQEFLIKDIGY</sequence>
<proteinExistence type="predicted"/>
<dbReference type="InterPro" id="IPR000688">
    <property type="entry name" value="HypA/HybF"/>
</dbReference>
<evidence type="ECO:0000256" key="1">
    <source>
        <dbReference type="ARBA" id="ARBA00022596"/>
    </source>
</evidence>
<dbReference type="RefSeq" id="WP_271712126.1">
    <property type="nucleotide sequence ID" value="NZ_AP024169.1"/>
</dbReference>
<dbReference type="EMBL" id="AP024169">
    <property type="protein sequence ID" value="BCN30974.1"/>
    <property type="molecule type" value="Genomic_DNA"/>
</dbReference>
<evidence type="ECO:0000256" key="2">
    <source>
        <dbReference type="ARBA" id="ARBA00022723"/>
    </source>
</evidence>
<keyword evidence="3" id="KW-0862">Zinc</keyword>
<evidence type="ECO:0008006" key="6">
    <source>
        <dbReference type="Google" id="ProtNLM"/>
    </source>
</evidence>
<dbReference type="GO" id="GO:0008270">
    <property type="term" value="F:zinc ion binding"/>
    <property type="evidence" value="ECO:0007669"/>
    <property type="project" value="TreeGrafter"/>
</dbReference>
<dbReference type="PANTHER" id="PTHR34535">
    <property type="entry name" value="HYDROGENASE MATURATION FACTOR HYPA"/>
    <property type="match status" value="1"/>
</dbReference>
<dbReference type="Proteomes" id="UP000595897">
    <property type="component" value="Chromosome"/>
</dbReference>
<name>A0A7R7ELG8_9FIRM</name>
<organism evidence="4 5">
    <name type="scientific">Anaeromicropila herbilytica</name>
    <dbReference type="NCBI Taxonomy" id="2785025"/>
    <lineage>
        <taxon>Bacteria</taxon>
        <taxon>Bacillati</taxon>
        <taxon>Bacillota</taxon>
        <taxon>Clostridia</taxon>
        <taxon>Lachnospirales</taxon>
        <taxon>Lachnospiraceae</taxon>
        <taxon>Anaeromicropila</taxon>
    </lineage>
</organism>
<dbReference type="AlphaFoldDB" id="A0A7R7ELG8"/>
<dbReference type="PANTHER" id="PTHR34535:SF3">
    <property type="entry name" value="HYDROGENASE MATURATION FACTOR HYPA"/>
    <property type="match status" value="1"/>
</dbReference>
<dbReference type="GO" id="GO:0016151">
    <property type="term" value="F:nickel cation binding"/>
    <property type="evidence" value="ECO:0007669"/>
    <property type="project" value="InterPro"/>
</dbReference>